<keyword evidence="3 5" id="KW-0697">Rotamase</keyword>
<comment type="catalytic activity">
    <reaction evidence="1 5 6">
        <text>[protein]-peptidylproline (omega=180) = [protein]-peptidylproline (omega=0)</text>
        <dbReference type="Rhea" id="RHEA:16237"/>
        <dbReference type="Rhea" id="RHEA-COMP:10747"/>
        <dbReference type="Rhea" id="RHEA-COMP:10748"/>
        <dbReference type="ChEBI" id="CHEBI:83833"/>
        <dbReference type="ChEBI" id="CHEBI:83834"/>
        <dbReference type="EC" id="5.2.1.8"/>
    </reaction>
</comment>
<dbReference type="Pfam" id="PF01346">
    <property type="entry name" value="FKBP_N"/>
    <property type="match status" value="1"/>
</dbReference>
<keyword evidence="4 5" id="KW-0413">Isomerase</keyword>
<dbReference type="AlphaFoldDB" id="A0A1S7LFX4"/>
<dbReference type="Gene3D" id="3.10.50.40">
    <property type="match status" value="1"/>
</dbReference>
<dbReference type="Pfam" id="PF00254">
    <property type="entry name" value="FKBP_C"/>
    <property type="match status" value="1"/>
</dbReference>
<organism evidence="9">
    <name type="scientific">Magnetococcus massalia (strain MO-1)</name>
    <dbReference type="NCBI Taxonomy" id="451514"/>
    <lineage>
        <taxon>Bacteria</taxon>
        <taxon>Pseudomonadati</taxon>
        <taxon>Pseudomonadota</taxon>
        <taxon>Magnetococcia</taxon>
        <taxon>Magnetococcales</taxon>
        <taxon>Magnetococcaceae</taxon>
        <taxon>Magnetococcus</taxon>
    </lineage>
</organism>
<evidence type="ECO:0000256" key="1">
    <source>
        <dbReference type="ARBA" id="ARBA00000971"/>
    </source>
</evidence>
<dbReference type="EC" id="5.2.1.8" evidence="6"/>
<accession>A0A1S7LFX4</accession>
<comment type="similarity">
    <text evidence="2 6">Belongs to the FKBP-type PPIase family.</text>
</comment>
<feature type="domain" description="PPIase FKBP-type" evidence="8">
    <location>
        <begin position="144"/>
        <end position="230"/>
    </location>
</feature>
<dbReference type="FunFam" id="3.10.50.40:FF:000006">
    <property type="entry name" value="Peptidyl-prolyl cis-trans isomerase"/>
    <property type="match status" value="1"/>
</dbReference>
<dbReference type="PANTHER" id="PTHR43811:SF19">
    <property type="entry name" value="39 KDA FK506-BINDING NUCLEAR PROTEIN"/>
    <property type="match status" value="1"/>
</dbReference>
<evidence type="ECO:0000259" key="8">
    <source>
        <dbReference type="PROSITE" id="PS50059"/>
    </source>
</evidence>
<dbReference type="GO" id="GO:0006457">
    <property type="term" value="P:protein folding"/>
    <property type="evidence" value="ECO:0007669"/>
    <property type="project" value="InterPro"/>
</dbReference>
<gene>
    <name evidence="9" type="primary">mip</name>
    <name evidence="9" type="ORF">MAGMO_1680</name>
</gene>
<feature type="chain" id="PRO_5012187733" description="Peptidyl-prolyl cis-trans isomerase" evidence="7">
    <location>
        <begin position="24"/>
        <end position="230"/>
    </location>
</feature>
<evidence type="ECO:0000256" key="7">
    <source>
        <dbReference type="SAM" id="SignalP"/>
    </source>
</evidence>
<evidence type="ECO:0000256" key="2">
    <source>
        <dbReference type="ARBA" id="ARBA00006577"/>
    </source>
</evidence>
<dbReference type="InterPro" id="IPR001179">
    <property type="entry name" value="PPIase_FKBP_dom"/>
</dbReference>
<dbReference type="GO" id="GO:0003755">
    <property type="term" value="F:peptidyl-prolyl cis-trans isomerase activity"/>
    <property type="evidence" value="ECO:0007669"/>
    <property type="project" value="UniProtKB-UniRule"/>
</dbReference>
<reference evidence="9" key="1">
    <citation type="submission" date="2015-04" db="EMBL/GenBank/DDBJ databases">
        <authorList>
            <person name="Syromyatnikov M.Y."/>
            <person name="Popov V.N."/>
        </authorList>
    </citation>
    <scope>NUCLEOTIDE SEQUENCE</scope>
    <source>
        <strain evidence="9">MO-1</strain>
    </source>
</reference>
<dbReference type="PROSITE" id="PS50059">
    <property type="entry name" value="FKBP_PPIASE"/>
    <property type="match status" value="1"/>
</dbReference>
<evidence type="ECO:0000256" key="5">
    <source>
        <dbReference type="PROSITE-ProRule" id="PRU00277"/>
    </source>
</evidence>
<dbReference type="Gene3D" id="1.10.287.460">
    <property type="entry name" value="Peptidyl-prolyl cis-trans isomerase, FKBP-type, N-terminal domain"/>
    <property type="match status" value="1"/>
</dbReference>
<evidence type="ECO:0000256" key="4">
    <source>
        <dbReference type="ARBA" id="ARBA00023235"/>
    </source>
</evidence>
<feature type="signal peptide" evidence="7">
    <location>
        <begin position="1"/>
        <end position="23"/>
    </location>
</feature>
<sequence length="230" mass="25382">MRLGAVVPMLTVALFAWQPAAQAAAKLDTEVKKFSYAQGADLGKEILNTKFTFDHEQLVEGLKDSLAGGKMRMTQEEMDAVRSSVIRKKREQAIAKVKKMAGENQQLAEDFLSKNSRAKGVRSTPSGLQYKVLTQGTGKKPTLENKVKVHYEGKLLNGKVFDSSYKRGEPVSFGLDQVIPGWTEGVQLMNVGSTYQLFIPPQLAYGKRGRPPVIPPQSLLVFKVELLSVE</sequence>
<dbReference type="InterPro" id="IPR036944">
    <property type="entry name" value="PPIase_FKBP_N_sf"/>
</dbReference>
<evidence type="ECO:0000313" key="9">
    <source>
        <dbReference type="EMBL" id="CRH05862.1"/>
    </source>
</evidence>
<dbReference type="InterPro" id="IPR046357">
    <property type="entry name" value="PPIase_dom_sf"/>
</dbReference>
<keyword evidence="7" id="KW-0732">Signal</keyword>
<evidence type="ECO:0000256" key="6">
    <source>
        <dbReference type="RuleBase" id="RU003915"/>
    </source>
</evidence>
<dbReference type="SUPFAM" id="SSF54534">
    <property type="entry name" value="FKBP-like"/>
    <property type="match status" value="1"/>
</dbReference>
<dbReference type="InterPro" id="IPR000774">
    <property type="entry name" value="PPIase_FKBP_N"/>
</dbReference>
<name>A0A1S7LFX4_MAGMO</name>
<dbReference type="EMBL" id="LO017727">
    <property type="protein sequence ID" value="CRH05862.1"/>
    <property type="molecule type" value="Genomic_DNA"/>
</dbReference>
<evidence type="ECO:0000256" key="3">
    <source>
        <dbReference type="ARBA" id="ARBA00023110"/>
    </source>
</evidence>
<proteinExistence type="inferred from homology"/>
<protein>
    <recommendedName>
        <fullName evidence="6">Peptidyl-prolyl cis-trans isomerase</fullName>
        <ecNumber evidence="6">5.2.1.8</ecNumber>
    </recommendedName>
</protein>
<dbReference type="PANTHER" id="PTHR43811">
    <property type="entry name" value="FKBP-TYPE PEPTIDYL-PROLYL CIS-TRANS ISOMERASE FKPA"/>
    <property type="match status" value="1"/>
</dbReference>